<evidence type="ECO:0000313" key="1">
    <source>
        <dbReference type="EMBL" id="VIP02538.1"/>
    </source>
</evidence>
<dbReference type="Proteomes" id="UP000464378">
    <property type="component" value="Chromosome"/>
</dbReference>
<organism evidence="1">
    <name type="scientific">Tuwongella immobilis</name>
    <dbReference type="NCBI Taxonomy" id="692036"/>
    <lineage>
        <taxon>Bacteria</taxon>
        <taxon>Pseudomonadati</taxon>
        <taxon>Planctomycetota</taxon>
        <taxon>Planctomycetia</taxon>
        <taxon>Gemmatales</taxon>
        <taxon>Gemmataceae</taxon>
        <taxon>Tuwongella</taxon>
    </lineage>
</organism>
<dbReference type="RefSeq" id="WP_162657705.1">
    <property type="nucleotide sequence ID" value="NZ_LR593887.1"/>
</dbReference>
<proteinExistence type="predicted"/>
<evidence type="ECO:0008006" key="3">
    <source>
        <dbReference type="Google" id="ProtNLM"/>
    </source>
</evidence>
<name>A0A6C2YLT4_9BACT</name>
<keyword evidence="2" id="KW-1185">Reference proteome</keyword>
<reference evidence="1" key="1">
    <citation type="submission" date="2019-04" db="EMBL/GenBank/DDBJ databases">
        <authorList>
            <consortium name="Science for Life Laboratories"/>
        </authorList>
    </citation>
    <scope>NUCLEOTIDE SEQUENCE</scope>
    <source>
        <strain evidence="1">MBLW1</strain>
    </source>
</reference>
<dbReference type="KEGG" id="tim:GMBLW1_14220"/>
<dbReference type="PROSITE" id="PS51257">
    <property type="entry name" value="PROKAR_LIPOPROTEIN"/>
    <property type="match status" value="1"/>
</dbReference>
<dbReference type="EMBL" id="LR586016">
    <property type="protein sequence ID" value="VIP02538.1"/>
    <property type="molecule type" value="Genomic_DNA"/>
</dbReference>
<protein>
    <recommendedName>
        <fullName evidence="3">Lipoprotein</fullName>
    </recommendedName>
</protein>
<sequence length="145" mass="14937">MHRLAIIGLSLVCVVGIGCSDRPRMGKVSGTVTLDGKAIETGTVTFEMTGQRPGTARIENGKIVEAMTYDPGDGIPVGEHRLAVSATKTAAAATSANPGDYKATGANYMGGASLVPKKYLDPTTSGLTATIQSGENVLKLELLSK</sequence>
<dbReference type="InParanoid" id="A0A6C2YLT4"/>
<evidence type="ECO:0000313" key="2">
    <source>
        <dbReference type="Proteomes" id="UP000464378"/>
    </source>
</evidence>
<gene>
    <name evidence="1" type="ORF">GMBLW1_14220</name>
</gene>
<dbReference type="AlphaFoldDB" id="A0A6C2YLT4"/>
<accession>A0A6C2YLT4</accession>
<dbReference type="EMBL" id="LR593887">
    <property type="protein sequence ID" value="VTS01703.1"/>
    <property type="molecule type" value="Genomic_DNA"/>
</dbReference>